<dbReference type="Proteomes" id="UP000249417">
    <property type="component" value="Unassembled WGS sequence"/>
</dbReference>
<reference evidence="8 9" key="1">
    <citation type="submission" date="2017-08" db="EMBL/GenBank/DDBJ databases">
        <title>Infants hospitalized years apart are colonized by the same room-sourced microbial strains.</title>
        <authorList>
            <person name="Brooks B."/>
            <person name="Olm M.R."/>
            <person name="Firek B.A."/>
            <person name="Baker R."/>
            <person name="Thomas B.C."/>
            <person name="Morowitz M.J."/>
            <person name="Banfield J.F."/>
        </authorList>
    </citation>
    <scope>NUCLEOTIDE SEQUENCE [LARGE SCALE GENOMIC DNA]</scope>
    <source>
        <strain evidence="8">S2_005_002_R2_29</strain>
    </source>
</reference>
<dbReference type="PROSITE" id="PS00588">
    <property type="entry name" value="FLAGELLA_BB_ROD"/>
    <property type="match status" value="1"/>
</dbReference>
<dbReference type="GO" id="GO:0030694">
    <property type="term" value="C:bacterial-type flagellum basal body, rod"/>
    <property type="evidence" value="ECO:0007669"/>
    <property type="project" value="InterPro"/>
</dbReference>
<dbReference type="NCBIfam" id="TIGR03506">
    <property type="entry name" value="FlgEFG_subfam"/>
    <property type="match status" value="1"/>
</dbReference>
<dbReference type="InterPro" id="IPR020013">
    <property type="entry name" value="Flagellar_FlgE/F/G"/>
</dbReference>
<evidence type="ECO:0000313" key="8">
    <source>
        <dbReference type="EMBL" id="PZQ48465.1"/>
    </source>
</evidence>
<sequence length="240" mass="26210">MENSIYVGLSGQVALQEKMDLIANNVANLNTPGFRGQNAVFKEFISDQRRMKEDVSLVYDIGQYEVTDPGPIKLTGNPLDVALVGPGFLGVQTPDGVQYTRAGNFGLSANGELITATGQRVANQGGGTISIPQEARYVTIDQNGVISTDEGPVGNLMVAEFKDYQKMEPAGNGLYKTDEPATPAADTRVLQGKIEGSNVQPILEMTRMIDVLREYQSVQNIMQTEHQRQQTMIQRLSRNS</sequence>
<evidence type="ECO:0000259" key="6">
    <source>
        <dbReference type="Pfam" id="PF06429"/>
    </source>
</evidence>
<dbReference type="NCBIfam" id="TIGR02490">
    <property type="entry name" value="flgF"/>
    <property type="match status" value="1"/>
</dbReference>
<dbReference type="InterPro" id="IPR037925">
    <property type="entry name" value="FlgE/F/G-like"/>
</dbReference>
<dbReference type="Pfam" id="PF06429">
    <property type="entry name" value="Flg_bbr_C"/>
    <property type="match status" value="1"/>
</dbReference>
<dbReference type="InterPro" id="IPR001444">
    <property type="entry name" value="Flag_bb_rod_N"/>
</dbReference>
<evidence type="ECO:0000256" key="2">
    <source>
        <dbReference type="ARBA" id="ARBA00009677"/>
    </source>
</evidence>
<evidence type="ECO:0000259" key="5">
    <source>
        <dbReference type="Pfam" id="PF00460"/>
    </source>
</evidence>
<dbReference type="SUPFAM" id="SSF117143">
    <property type="entry name" value="Flagellar hook protein flgE"/>
    <property type="match status" value="1"/>
</dbReference>
<comment type="subcellular location">
    <subcellularLocation>
        <location evidence="1 4">Bacterial flagellum basal body</location>
    </subcellularLocation>
</comment>
<organism evidence="8 9">
    <name type="scientific">Micavibrio aeruginosavorus</name>
    <dbReference type="NCBI Taxonomy" id="349221"/>
    <lineage>
        <taxon>Bacteria</taxon>
        <taxon>Pseudomonadati</taxon>
        <taxon>Bdellovibrionota</taxon>
        <taxon>Bdellovibrionia</taxon>
        <taxon>Bdellovibrionales</taxon>
        <taxon>Pseudobdellovibrionaceae</taxon>
        <taxon>Micavibrio</taxon>
    </lineage>
</organism>
<dbReference type="Pfam" id="PF22692">
    <property type="entry name" value="LlgE_F_G_D1"/>
    <property type="match status" value="1"/>
</dbReference>
<feature type="domain" description="Flagellar basal-body/hook protein C-terminal" evidence="6">
    <location>
        <begin position="191"/>
        <end position="234"/>
    </location>
</feature>
<comment type="similarity">
    <text evidence="2 4">Belongs to the flagella basal body rod proteins family.</text>
</comment>
<feature type="domain" description="Flagellar basal body rod protein N-terminal" evidence="5">
    <location>
        <begin position="5"/>
        <end position="35"/>
    </location>
</feature>
<evidence type="ECO:0000256" key="4">
    <source>
        <dbReference type="RuleBase" id="RU362116"/>
    </source>
</evidence>
<dbReference type="InterPro" id="IPR012836">
    <property type="entry name" value="FlgF"/>
</dbReference>
<comment type="caution">
    <text evidence="8">The sequence shown here is derived from an EMBL/GenBank/DDBJ whole genome shotgun (WGS) entry which is preliminary data.</text>
</comment>
<evidence type="ECO:0000256" key="3">
    <source>
        <dbReference type="ARBA" id="ARBA00023143"/>
    </source>
</evidence>
<accession>A0A2W5NCJ9</accession>
<keyword evidence="8" id="KW-0282">Flagellum</keyword>
<dbReference type="PANTHER" id="PTHR30435">
    <property type="entry name" value="FLAGELLAR PROTEIN"/>
    <property type="match status" value="1"/>
</dbReference>
<keyword evidence="3 4" id="KW-0975">Bacterial flagellum</keyword>
<evidence type="ECO:0000256" key="1">
    <source>
        <dbReference type="ARBA" id="ARBA00004117"/>
    </source>
</evidence>
<protein>
    <submittedName>
        <fullName evidence="8">Flagellar basal-body rod protein FlgF</fullName>
    </submittedName>
</protein>
<dbReference type="InterPro" id="IPR010930">
    <property type="entry name" value="Flg_bb/hook_C_dom"/>
</dbReference>
<gene>
    <name evidence="8" type="primary">flgF</name>
    <name evidence="8" type="ORF">DI551_01555</name>
</gene>
<evidence type="ECO:0000259" key="7">
    <source>
        <dbReference type="Pfam" id="PF22692"/>
    </source>
</evidence>
<name>A0A2W5NCJ9_9BACT</name>
<evidence type="ECO:0000313" key="9">
    <source>
        <dbReference type="Proteomes" id="UP000249417"/>
    </source>
</evidence>
<dbReference type="GO" id="GO:0071978">
    <property type="term" value="P:bacterial-type flagellum-dependent swarming motility"/>
    <property type="evidence" value="ECO:0007669"/>
    <property type="project" value="TreeGrafter"/>
</dbReference>
<dbReference type="AlphaFoldDB" id="A0A2W5NCJ9"/>
<dbReference type="PANTHER" id="PTHR30435:SF19">
    <property type="entry name" value="FLAGELLAR BASAL-BODY ROD PROTEIN FLGG"/>
    <property type="match status" value="1"/>
</dbReference>
<keyword evidence="8" id="KW-0969">Cilium</keyword>
<dbReference type="Pfam" id="PF00460">
    <property type="entry name" value="Flg_bb_rod"/>
    <property type="match status" value="1"/>
</dbReference>
<feature type="domain" description="Flagellar hook protein FlgE/F/G-like D1" evidence="7">
    <location>
        <begin position="82"/>
        <end position="147"/>
    </location>
</feature>
<proteinExistence type="inferred from homology"/>
<dbReference type="EMBL" id="QFQB01000005">
    <property type="protein sequence ID" value="PZQ48465.1"/>
    <property type="molecule type" value="Genomic_DNA"/>
</dbReference>
<keyword evidence="8" id="KW-0966">Cell projection</keyword>
<dbReference type="InterPro" id="IPR019776">
    <property type="entry name" value="Flagellar_basal_body_rod_CS"/>
</dbReference>
<dbReference type="InterPro" id="IPR053967">
    <property type="entry name" value="LlgE_F_G-like_D1"/>
</dbReference>